<feature type="transmembrane region" description="Helical" evidence="1">
    <location>
        <begin position="85"/>
        <end position="103"/>
    </location>
</feature>
<proteinExistence type="predicted"/>
<evidence type="ECO:0000313" key="3">
    <source>
        <dbReference type="Proteomes" id="UP000605259"/>
    </source>
</evidence>
<keyword evidence="1" id="KW-1133">Transmembrane helix</keyword>
<dbReference type="AlphaFoldDB" id="A0A917AW05"/>
<feature type="transmembrane region" description="Helical" evidence="1">
    <location>
        <begin position="15"/>
        <end position="35"/>
    </location>
</feature>
<keyword evidence="1" id="KW-0472">Membrane</keyword>
<keyword evidence="3" id="KW-1185">Reference proteome</keyword>
<comment type="caution">
    <text evidence="2">The sequence shown here is derived from an EMBL/GenBank/DDBJ whole genome shotgun (WGS) entry which is preliminary data.</text>
</comment>
<protein>
    <submittedName>
        <fullName evidence="2">Uncharacterized protein</fullName>
    </submittedName>
</protein>
<dbReference type="EMBL" id="BMFK01000003">
    <property type="protein sequence ID" value="GGE79075.1"/>
    <property type="molecule type" value="Genomic_DNA"/>
</dbReference>
<sequence>MYSYKSFEIAGEFVLLRPVFITLLVASFIIFIFVVTPKLREKMVNGLAVVGLSIVSTLLAAQLLFYNGIIVDELGLGGDELQFDMAIVILLFSIVNPIVFFVMRSKSRVHSI</sequence>
<organism evidence="2 3">
    <name type="scientific">Priestia taiwanensis</name>
    <dbReference type="NCBI Taxonomy" id="1347902"/>
    <lineage>
        <taxon>Bacteria</taxon>
        <taxon>Bacillati</taxon>
        <taxon>Bacillota</taxon>
        <taxon>Bacilli</taxon>
        <taxon>Bacillales</taxon>
        <taxon>Bacillaceae</taxon>
        <taxon>Priestia</taxon>
    </lineage>
</organism>
<reference evidence="2" key="2">
    <citation type="submission" date="2020-09" db="EMBL/GenBank/DDBJ databases">
        <authorList>
            <person name="Sun Q."/>
            <person name="Zhou Y."/>
        </authorList>
    </citation>
    <scope>NUCLEOTIDE SEQUENCE</scope>
    <source>
        <strain evidence="2">CGMCC 1.12698</strain>
    </source>
</reference>
<dbReference type="Proteomes" id="UP000605259">
    <property type="component" value="Unassembled WGS sequence"/>
</dbReference>
<gene>
    <name evidence="2" type="ORF">GCM10007140_30800</name>
</gene>
<keyword evidence="1" id="KW-0812">Transmembrane</keyword>
<evidence type="ECO:0000313" key="2">
    <source>
        <dbReference type="EMBL" id="GGE79075.1"/>
    </source>
</evidence>
<dbReference type="RefSeq" id="WP_188389386.1">
    <property type="nucleotide sequence ID" value="NZ_BMFK01000003.1"/>
</dbReference>
<evidence type="ECO:0000256" key="1">
    <source>
        <dbReference type="SAM" id="Phobius"/>
    </source>
</evidence>
<accession>A0A917AW05</accession>
<feature type="transmembrane region" description="Helical" evidence="1">
    <location>
        <begin position="47"/>
        <end position="65"/>
    </location>
</feature>
<name>A0A917AW05_9BACI</name>
<reference evidence="2" key="1">
    <citation type="journal article" date="2014" name="Int. J. Syst. Evol. Microbiol.">
        <title>Complete genome sequence of Corynebacterium casei LMG S-19264T (=DSM 44701T), isolated from a smear-ripened cheese.</title>
        <authorList>
            <consortium name="US DOE Joint Genome Institute (JGI-PGF)"/>
            <person name="Walter F."/>
            <person name="Albersmeier A."/>
            <person name="Kalinowski J."/>
            <person name="Ruckert C."/>
        </authorList>
    </citation>
    <scope>NUCLEOTIDE SEQUENCE</scope>
    <source>
        <strain evidence="2">CGMCC 1.12698</strain>
    </source>
</reference>